<keyword evidence="1" id="KW-0732">Signal</keyword>
<dbReference type="EMBL" id="CP136891">
    <property type="protein sequence ID" value="WOK96789.1"/>
    <property type="molecule type" value="Genomic_DNA"/>
</dbReference>
<reference evidence="2 3" key="1">
    <citation type="submission" date="2023-10" db="EMBL/GenBank/DDBJ databases">
        <title>Chromosome-scale genome assembly provides insights into flower coloration mechanisms of Canna indica.</title>
        <authorList>
            <person name="Li C."/>
        </authorList>
    </citation>
    <scope>NUCLEOTIDE SEQUENCE [LARGE SCALE GENOMIC DNA]</scope>
    <source>
        <tissue evidence="2">Flower</tissue>
    </source>
</reference>
<organism evidence="2 3">
    <name type="scientific">Canna indica</name>
    <name type="common">Indian-shot</name>
    <dbReference type="NCBI Taxonomy" id="4628"/>
    <lineage>
        <taxon>Eukaryota</taxon>
        <taxon>Viridiplantae</taxon>
        <taxon>Streptophyta</taxon>
        <taxon>Embryophyta</taxon>
        <taxon>Tracheophyta</taxon>
        <taxon>Spermatophyta</taxon>
        <taxon>Magnoliopsida</taxon>
        <taxon>Liliopsida</taxon>
        <taxon>Zingiberales</taxon>
        <taxon>Cannaceae</taxon>
        <taxon>Canna</taxon>
    </lineage>
</organism>
<proteinExistence type="predicted"/>
<feature type="signal peptide" evidence="1">
    <location>
        <begin position="1"/>
        <end position="17"/>
    </location>
</feature>
<dbReference type="AlphaFoldDB" id="A0AAQ3Q5J5"/>
<evidence type="ECO:0000313" key="2">
    <source>
        <dbReference type="EMBL" id="WOK96789.1"/>
    </source>
</evidence>
<protein>
    <submittedName>
        <fullName evidence="2">Uncharacterized protein</fullName>
    </submittedName>
</protein>
<dbReference type="Proteomes" id="UP001327560">
    <property type="component" value="Chromosome 2"/>
</dbReference>
<evidence type="ECO:0000313" key="3">
    <source>
        <dbReference type="Proteomes" id="UP001327560"/>
    </source>
</evidence>
<evidence type="ECO:0000256" key="1">
    <source>
        <dbReference type="SAM" id="SignalP"/>
    </source>
</evidence>
<sequence>MVFYLLSLSLLFTLTQAKLQTLGAQAQSIIALERACTSKALPPPLLPPTSHLVPPTPSFLDRSECPLLWARAHGACRPLRKLGVSFGSAGPPTGARKSLLPLTAARHARAEALQVAYWARWSLEREVKARPSHEGDRERRQLASLLLMLQTKAAVLCVNFQGQLQKMQPSSSLVAMMDQETPTLHLVWKLYTQYDYICFHEKQKVFFPKFK</sequence>
<name>A0AAQ3Q5J5_9LILI</name>
<feature type="chain" id="PRO_5043008571" evidence="1">
    <location>
        <begin position="18"/>
        <end position="211"/>
    </location>
</feature>
<keyword evidence="3" id="KW-1185">Reference proteome</keyword>
<accession>A0AAQ3Q5J5</accession>
<gene>
    <name evidence="2" type="ORF">Cni_G05496</name>
</gene>